<dbReference type="PANTHER" id="PTHR45228:SF1">
    <property type="entry name" value="CYCLIC DI-GMP PHOSPHODIESTERASE TM_0186"/>
    <property type="match status" value="1"/>
</dbReference>
<proteinExistence type="predicted"/>
<evidence type="ECO:0000313" key="2">
    <source>
        <dbReference type="EMBL" id="MBD8502181.1"/>
    </source>
</evidence>
<dbReference type="PROSITE" id="PS51832">
    <property type="entry name" value="HD_GYP"/>
    <property type="match status" value="1"/>
</dbReference>
<comment type="caution">
    <text evidence="2">The sequence shown here is derived from an EMBL/GenBank/DDBJ whole genome shotgun (WGS) entry which is preliminary data.</text>
</comment>
<reference evidence="3" key="1">
    <citation type="submission" date="2023-07" db="EMBL/GenBank/DDBJ databases">
        <title>Thauera sp. CAU 1555 isolated from sand of Yaerae Beach.</title>
        <authorList>
            <person name="Kim W."/>
        </authorList>
    </citation>
    <scope>NUCLEOTIDE SEQUENCE [LARGE SCALE GENOMIC DNA]</scope>
    <source>
        <strain evidence="3">CAU 1555</strain>
    </source>
</reference>
<dbReference type="RefSeq" id="WP_187716975.1">
    <property type="nucleotide sequence ID" value="NZ_JACTAH010000001.1"/>
</dbReference>
<dbReference type="InterPro" id="IPR003607">
    <property type="entry name" value="HD/PDEase_dom"/>
</dbReference>
<dbReference type="CDD" id="cd00077">
    <property type="entry name" value="HDc"/>
    <property type="match status" value="1"/>
</dbReference>
<dbReference type="Gene3D" id="1.10.3210.10">
    <property type="entry name" value="Hypothetical protein af1432"/>
    <property type="match status" value="1"/>
</dbReference>
<protein>
    <submittedName>
        <fullName evidence="2">HD domain-containing protein</fullName>
    </submittedName>
</protein>
<dbReference type="InterPro" id="IPR052020">
    <property type="entry name" value="Cyclic_di-GMP/3'3'-cGAMP_PDE"/>
</dbReference>
<dbReference type="SMART" id="SM00471">
    <property type="entry name" value="HDc"/>
    <property type="match status" value="1"/>
</dbReference>
<evidence type="ECO:0000259" key="1">
    <source>
        <dbReference type="PROSITE" id="PS51832"/>
    </source>
</evidence>
<accession>A0ABR9B7K9</accession>
<feature type="domain" description="HD-GYP" evidence="1">
    <location>
        <begin position="160"/>
        <end position="368"/>
    </location>
</feature>
<name>A0ABR9B7K9_9RHOO</name>
<dbReference type="Pfam" id="PF13487">
    <property type="entry name" value="HD_5"/>
    <property type="match status" value="1"/>
</dbReference>
<dbReference type="PANTHER" id="PTHR45228">
    <property type="entry name" value="CYCLIC DI-GMP PHOSPHODIESTERASE TM_0186-RELATED"/>
    <property type="match status" value="1"/>
</dbReference>
<keyword evidence="3" id="KW-1185">Reference proteome</keyword>
<sequence>MTTYVRTDPQIADTFLAGTLPARLKDLHQQIANVLPDIVRVGVFLVDADQARLTTWADSEDRVLPCPSGLASLPGNPALSRCGASGSAQTTFIRIDPALEWAAGERTCPLIAMPVSRGRSFYGFLVIESDPAVALPAHDIRELLAWGPLAASLLAQSIESVHTLIGTTRFALDFTLTRDRETGEHQLRLRDYILALATELSAAHGLGEEFIAELALFGPLHDIGKVGIPDAILLKPGRFEAHEWELMKEHVTLGHSMVERLIQDFRLHDTPGMQTLHDVVAWHHECLDGSGYPYGIHGDAIPMSARIVSTADVFDALTCQRPYKRPWSLDDALTQLQTLAGDKLDRDCVDAMFHARKRIEAIWQQHATGAPPTAG</sequence>
<dbReference type="InterPro" id="IPR037522">
    <property type="entry name" value="HD_GYP_dom"/>
</dbReference>
<dbReference type="EMBL" id="JACYTO010000001">
    <property type="protein sequence ID" value="MBD8502181.1"/>
    <property type="molecule type" value="Genomic_DNA"/>
</dbReference>
<gene>
    <name evidence="2" type="ORF">IFO67_04740</name>
</gene>
<dbReference type="Proteomes" id="UP000603602">
    <property type="component" value="Unassembled WGS sequence"/>
</dbReference>
<evidence type="ECO:0000313" key="3">
    <source>
        <dbReference type="Proteomes" id="UP000603602"/>
    </source>
</evidence>
<organism evidence="2 3">
    <name type="scientific">Thauera sedimentorum</name>
    <dbReference type="NCBI Taxonomy" id="2767595"/>
    <lineage>
        <taxon>Bacteria</taxon>
        <taxon>Pseudomonadati</taxon>
        <taxon>Pseudomonadota</taxon>
        <taxon>Betaproteobacteria</taxon>
        <taxon>Rhodocyclales</taxon>
        <taxon>Zoogloeaceae</taxon>
        <taxon>Thauera</taxon>
    </lineage>
</organism>
<dbReference type="SUPFAM" id="SSF109604">
    <property type="entry name" value="HD-domain/PDEase-like"/>
    <property type="match status" value="1"/>
</dbReference>